<sequence length="691" mass="80558">MKGWWLFALGLIILAIGVTRWYLNFSIILLVPLDIARVMNFLNSILLIKEQSKHEKCIQSVYSNTTLVPTSSATEEELHEACGGGPWILVDKRFCEILWYTIYWTTYILCWTAYPITQSFNMVGEFFFFEKIRAAIRLNLIFYAIYAAIGFVLVFAGLLWNQIKVEHLTNIEMVRNVAVAASNSYGMFLMMCFLGYSLVENVGYYWRHSDDQGMLNYYYFLAARYKDNYINAKKHLDKVLKQIRMYEEKTPTIYKDVYLGEGDSMCTYEKLVNLNHDLKECMHSTMASRSLYVNLLHRTFHLEDVIDSKRRPSHVIEWEFETKRTGRLAFLGDRLEWIWYHWLHRPVFILLALLCTCMGLIIIWSEEVFSLQQKLQSPVELSIFAHMLHSDTLPFEILVGYYRLHVPYNTYSGFLLTFPIAYNFMLMSKTGITLQDEQDSDTAFSTIYSRPIKRALPMFEDFSYFFPLILGVLCILTFFDVWSKIILNCCVASVRRFTGVYDKSVSAVQIVQGKEFVAEERERKRRGEAFSIDSVGIVPQSQFNMVDETGLPVHQQPAEQKPFSFQNLWTKMSSTTNTSNQTMSSSLEMINKTVKAKPPHRSNNSKVEGIRAKYSKPKRSNRRYRNKNTCRRSNYPGREPLRMMRSDPYGEDTSEKEEQGQKGCRVTNDEELKLKKRIKGDSAGSEEERRL</sequence>
<comment type="subcellular location">
    <subcellularLocation>
        <location evidence="1">Membrane</location>
        <topology evidence="1">Multi-pass membrane protein</topology>
    </subcellularLocation>
</comment>
<proteinExistence type="inferred from homology"/>
<feature type="region of interest" description="Disordered" evidence="6">
    <location>
        <begin position="594"/>
        <end position="691"/>
    </location>
</feature>
<gene>
    <name evidence="8" type="ORF">PROFUN_00033</name>
</gene>
<dbReference type="GO" id="GO:0016020">
    <property type="term" value="C:membrane"/>
    <property type="evidence" value="ECO:0007669"/>
    <property type="project" value="UniProtKB-SubCell"/>
</dbReference>
<dbReference type="InterPro" id="IPR051584">
    <property type="entry name" value="GPCR-associated_LMBR1"/>
</dbReference>
<keyword evidence="9" id="KW-1185">Reference proteome</keyword>
<evidence type="ECO:0008006" key="10">
    <source>
        <dbReference type="Google" id="ProtNLM"/>
    </source>
</evidence>
<dbReference type="PANTHER" id="PTHR21355:SF0">
    <property type="entry name" value="G-PROTEIN COUPLED RECEPTOR-ASSOCIATED PROTEIN LMBRD2"/>
    <property type="match status" value="1"/>
</dbReference>
<feature type="transmembrane region" description="Helical" evidence="7">
    <location>
        <begin position="408"/>
        <end position="426"/>
    </location>
</feature>
<organism evidence="8 9">
    <name type="scientific">Planoprotostelium fungivorum</name>
    <dbReference type="NCBI Taxonomy" id="1890364"/>
    <lineage>
        <taxon>Eukaryota</taxon>
        <taxon>Amoebozoa</taxon>
        <taxon>Evosea</taxon>
        <taxon>Variosea</taxon>
        <taxon>Cavosteliida</taxon>
        <taxon>Cavosteliaceae</taxon>
        <taxon>Planoprotostelium</taxon>
    </lineage>
</organism>
<dbReference type="Pfam" id="PF04791">
    <property type="entry name" value="LMBR1"/>
    <property type="match status" value="1"/>
</dbReference>
<evidence type="ECO:0000256" key="4">
    <source>
        <dbReference type="ARBA" id="ARBA00022989"/>
    </source>
</evidence>
<keyword evidence="5 7" id="KW-0472">Membrane</keyword>
<feature type="transmembrane region" description="Helical" evidence="7">
    <location>
        <begin position="347"/>
        <end position="365"/>
    </location>
</feature>
<evidence type="ECO:0000313" key="8">
    <source>
        <dbReference type="EMBL" id="PRP89691.1"/>
    </source>
</evidence>
<evidence type="ECO:0000256" key="1">
    <source>
        <dbReference type="ARBA" id="ARBA00004141"/>
    </source>
</evidence>
<feature type="compositionally biased region" description="Basic residues" evidence="6">
    <location>
        <begin position="613"/>
        <end position="630"/>
    </location>
</feature>
<evidence type="ECO:0000256" key="7">
    <source>
        <dbReference type="SAM" id="Phobius"/>
    </source>
</evidence>
<keyword evidence="3 7" id="KW-0812">Transmembrane</keyword>
<evidence type="ECO:0000256" key="5">
    <source>
        <dbReference type="ARBA" id="ARBA00023136"/>
    </source>
</evidence>
<feature type="transmembrane region" description="Helical" evidence="7">
    <location>
        <begin position="140"/>
        <end position="160"/>
    </location>
</feature>
<evidence type="ECO:0000256" key="3">
    <source>
        <dbReference type="ARBA" id="ARBA00022692"/>
    </source>
</evidence>
<comment type="similarity">
    <text evidence="2">Belongs to the LIMR family.</text>
</comment>
<keyword evidence="4 7" id="KW-1133">Transmembrane helix</keyword>
<dbReference type="Proteomes" id="UP000241769">
    <property type="component" value="Unassembled WGS sequence"/>
</dbReference>
<dbReference type="InterPro" id="IPR006876">
    <property type="entry name" value="LMBR1-like_membr_prot"/>
</dbReference>
<evidence type="ECO:0000256" key="6">
    <source>
        <dbReference type="SAM" id="MobiDB-lite"/>
    </source>
</evidence>
<dbReference type="AlphaFoldDB" id="A0A2P6P0F6"/>
<feature type="transmembrane region" description="Helical" evidence="7">
    <location>
        <begin position="462"/>
        <end position="482"/>
    </location>
</feature>
<name>A0A2P6P0F6_9EUKA</name>
<dbReference type="InParanoid" id="A0A2P6P0F6"/>
<protein>
    <recommendedName>
        <fullName evidence="10">LMBR1 domain-containing protein 2</fullName>
    </recommendedName>
</protein>
<comment type="caution">
    <text evidence="8">The sequence shown here is derived from an EMBL/GenBank/DDBJ whole genome shotgun (WGS) entry which is preliminary data.</text>
</comment>
<reference evidence="8 9" key="1">
    <citation type="journal article" date="2018" name="Genome Biol. Evol.">
        <title>Multiple Roots of Fruiting Body Formation in Amoebozoa.</title>
        <authorList>
            <person name="Hillmann F."/>
            <person name="Forbes G."/>
            <person name="Novohradska S."/>
            <person name="Ferling I."/>
            <person name="Riege K."/>
            <person name="Groth M."/>
            <person name="Westermann M."/>
            <person name="Marz M."/>
            <person name="Spaller T."/>
            <person name="Winckler T."/>
            <person name="Schaap P."/>
            <person name="Glockner G."/>
        </authorList>
    </citation>
    <scope>NUCLEOTIDE SEQUENCE [LARGE SCALE GENOMIC DNA]</scope>
    <source>
        <strain evidence="8 9">Jena</strain>
    </source>
</reference>
<evidence type="ECO:0000313" key="9">
    <source>
        <dbReference type="Proteomes" id="UP000241769"/>
    </source>
</evidence>
<dbReference type="EMBL" id="MDYQ01000001">
    <property type="protein sequence ID" value="PRP89691.1"/>
    <property type="molecule type" value="Genomic_DNA"/>
</dbReference>
<feature type="transmembrane region" description="Helical" evidence="7">
    <location>
        <begin position="180"/>
        <end position="199"/>
    </location>
</feature>
<accession>A0A2P6P0F6</accession>
<evidence type="ECO:0000256" key="2">
    <source>
        <dbReference type="ARBA" id="ARBA00010487"/>
    </source>
</evidence>
<dbReference type="OrthoDB" id="203099at2759"/>
<dbReference type="PANTHER" id="PTHR21355">
    <property type="entry name" value="G-PROTEIN COUPLED RECEPTOR-ASSOCIATED PROTEIN LMBRD2"/>
    <property type="match status" value="1"/>
</dbReference>